<dbReference type="HOGENOM" id="CLU_1562450_0_0_1"/>
<proteinExistence type="predicted"/>
<evidence type="ECO:0000313" key="2">
    <source>
        <dbReference type="Proteomes" id="UP000001631"/>
    </source>
</evidence>
<dbReference type="RefSeq" id="XP_045287428.1">
    <property type="nucleotide sequence ID" value="XM_045432216.1"/>
</dbReference>
<reference evidence="1" key="1">
    <citation type="submission" date="2009-02" db="EMBL/GenBank/DDBJ databases">
        <title>The Genome Sequence of Ajellomyces capsulatus strain G186AR.</title>
        <authorList>
            <consortium name="The Broad Institute Genome Sequencing Platform"/>
            <person name="Champion M."/>
            <person name="Cuomo C."/>
            <person name="Ma L.-J."/>
            <person name="Henn M.R."/>
            <person name="Sil A."/>
            <person name="Goldman B."/>
            <person name="Young S.K."/>
            <person name="Kodira C.D."/>
            <person name="Zeng Q."/>
            <person name="Koehrsen M."/>
            <person name="Alvarado L."/>
            <person name="Berlin A."/>
            <person name="Borenstein D."/>
            <person name="Chen Z."/>
            <person name="Engels R."/>
            <person name="Freedman E."/>
            <person name="Gellesch M."/>
            <person name="Goldberg J."/>
            <person name="Griggs A."/>
            <person name="Gujja S."/>
            <person name="Heiman D."/>
            <person name="Hepburn T."/>
            <person name="Howarth C."/>
            <person name="Jen D."/>
            <person name="Larson L."/>
            <person name="Lewis B."/>
            <person name="Mehta T."/>
            <person name="Park D."/>
            <person name="Pearson M."/>
            <person name="Roberts A."/>
            <person name="Saif S."/>
            <person name="Shea T."/>
            <person name="Shenoy N."/>
            <person name="Sisk P."/>
            <person name="Stolte C."/>
            <person name="Sykes S."/>
            <person name="Walk T."/>
            <person name="White J."/>
            <person name="Yandava C."/>
            <person name="Klein B."/>
            <person name="McEwen J.G."/>
            <person name="Puccia R."/>
            <person name="Goldman G.H."/>
            <person name="Felipe M.S."/>
            <person name="Nino-Vega G."/>
            <person name="San-Blas G."/>
            <person name="Taylor J."/>
            <person name="Mendoza L."/>
            <person name="Galagan J."/>
            <person name="Nusbaum C."/>
            <person name="Birren B."/>
        </authorList>
    </citation>
    <scope>NUCLEOTIDE SEQUENCE</scope>
    <source>
        <strain evidence="1">G186AR</strain>
    </source>
</reference>
<gene>
    <name evidence="1" type="ORF">HCBG_05167</name>
</gene>
<dbReference type="GeneID" id="69038183"/>
<accession>C0NPT7</accession>
<name>C0NPT7_AJECG</name>
<dbReference type="Proteomes" id="UP000001631">
    <property type="component" value="Unassembled WGS sequence"/>
</dbReference>
<protein>
    <submittedName>
        <fullName evidence="1">Uncharacterized protein</fullName>
    </submittedName>
</protein>
<organism evidence="1 2">
    <name type="scientific">Ajellomyces capsulatus (strain G186AR / H82 / ATCC MYA-2454 / RMSCC 2432)</name>
    <name type="common">Darling's disease fungus</name>
    <name type="synonym">Histoplasma capsulatum</name>
    <dbReference type="NCBI Taxonomy" id="447093"/>
    <lineage>
        <taxon>Eukaryota</taxon>
        <taxon>Fungi</taxon>
        <taxon>Dikarya</taxon>
        <taxon>Ascomycota</taxon>
        <taxon>Pezizomycotina</taxon>
        <taxon>Eurotiomycetes</taxon>
        <taxon>Eurotiomycetidae</taxon>
        <taxon>Onygenales</taxon>
        <taxon>Ajellomycetaceae</taxon>
        <taxon>Histoplasma</taxon>
    </lineage>
</organism>
<keyword evidence="2" id="KW-1185">Reference proteome</keyword>
<dbReference type="EMBL" id="GG663368">
    <property type="protein sequence ID" value="EEH06947.1"/>
    <property type="molecule type" value="Genomic_DNA"/>
</dbReference>
<sequence length="173" mass="19509">MSTHELEFAVLKAHFDTHYATKPEEVCAGCLRVAEYGPLRKCIVSGVRKSCDNCHFRGIKCCAILKESHSIVEFYIRRSCEVMCRKQGDNDDYHNVMKELKSTLRAANDLVRFYKGVTMEPFVEGGPRVVVGADDGVDLRNASRFFDEELPMGFPLCPVDLVDRKVDGGIIEE</sequence>
<evidence type="ECO:0000313" key="1">
    <source>
        <dbReference type="EMBL" id="EEH06947.1"/>
    </source>
</evidence>
<dbReference type="VEuPathDB" id="FungiDB:I7I50_04621"/>
<dbReference type="AlphaFoldDB" id="C0NPT7"/>
<dbReference type="InParanoid" id="C0NPT7"/>